<keyword evidence="6 12" id="KW-0732">Signal</keyword>
<dbReference type="STRING" id="35608.A0A2U1MW88"/>
<gene>
    <name evidence="15" type="ORF">CTI12_AA335140</name>
</gene>
<evidence type="ECO:0000256" key="1">
    <source>
        <dbReference type="ARBA" id="ARBA00004251"/>
    </source>
</evidence>
<comment type="subcellular location">
    <subcellularLocation>
        <location evidence="1">Cell membrane</location>
        <topology evidence="1">Single-pass type I membrane protein</topology>
    </subcellularLocation>
</comment>
<organism evidence="15 16">
    <name type="scientific">Artemisia annua</name>
    <name type="common">Sweet wormwood</name>
    <dbReference type="NCBI Taxonomy" id="35608"/>
    <lineage>
        <taxon>Eukaryota</taxon>
        <taxon>Viridiplantae</taxon>
        <taxon>Streptophyta</taxon>
        <taxon>Embryophyta</taxon>
        <taxon>Tracheophyta</taxon>
        <taxon>Spermatophyta</taxon>
        <taxon>Magnoliopsida</taxon>
        <taxon>eudicotyledons</taxon>
        <taxon>Gunneridae</taxon>
        <taxon>Pentapetalae</taxon>
        <taxon>asterids</taxon>
        <taxon>campanulids</taxon>
        <taxon>Asterales</taxon>
        <taxon>Asteraceae</taxon>
        <taxon>Asteroideae</taxon>
        <taxon>Anthemideae</taxon>
        <taxon>Artemisiinae</taxon>
        <taxon>Artemisia</taxon>
    </lineage>
</organism>
<feature type="chain" id="PRO_5015705673" evidence="12">
    <location>
        <begin position="29"/>
        <end position="996"/>
    </location>
</feature>
<dbReference type="GO" id="GO:0006952">
    <property type="term" value="P:defense response"/>
    <property type="evidence" value="ECO:0007669"/>
    <property type="project" value="UniProtKB-ARBA"/>
</dbReference>
<evidence type="ECO:0000256" key="7">
    <source>
        <dbReference type="ARBA" id="ARBA00022737"/>
    </source>
</evidence>
<dbReference type="FunFam" id="3.80.10.10:FF:000111">
    <property type="entry name" value="LRR receptor-like serine/threonine-protein kinase ERECTA"/>
    <property type="match status" value="1"/>
</dbReference>
<dbReference type="SUPFAM" id="SSF52058">
    <property type="entry name" value="L domain-like"/>
    <property type="match status" value="2"/>
</dbReference>
<sequence>MSARSSFSHYTRYLCLLAVVALFRLCSCSPNFDVVLCMDGKRQALLEFKEGLIDEADRLASWVDEEEDCCRWAGIVCDNVTGHVHEIRLRALDGDCLGIELRHLDLSCNDFGQKVPKFISSHWLSSLHQLHHLDLSGVDLSKYNWLEVINTLPSLVELHLSGCVLVDMHHHVSSLNLTSLSLLDLSYNNFNSSLTLWIFSITSLVSLDLTLCNFHGPTPSGFHNLTSLQVLHIFENDFMNSSSVLKELSNSNLILLDIRSCGVSSSVLDSLHNLTSLFNLDISDNQLTKIPAKSLCNFCNVKEIDLSWNYDFQSISLTYLLESILECKTPALESLALRYLGLSGKLPSQLGKLVHLQQLQLGNNNIDGVIPDFIGMLSFLRTLDLSDNLISGHIPFSIGQLSLLEVLFLSHNKLNGRIPDSIGRLSSLKELDVSYNQLDGSLPDSIGRLSLLKRLDVSDNQLEGSLPNSLETFFTKLLSLKYLDGGGNNLTLRLRHANWIPPFQLKRLNLNSWHLGPQFPLWLQSQNDSLEWDISNTGITSSMPPDSFWRSLPNLLYMDMSHNHLQGTLSSIPETLSSLDLNSNDFSGKLPHLSADSGFPYLLDLSNNSFKGSLHHMLCPYKEKGTRVLNLGNNLLSGVIPECWEKWTELRFLNLENNNLSGSIPRTLSSLYNLGSLNMRGNKLSGRLPDSLMNLTHLNILQLGGNELVGSIPAWFGRELSFLTLVNLRSNKFDGNLPTEICYLAYIQILDLADNNLVGNIPRCFNNFSVFSGKQNASEIVFEYRDRYLLDTVVTLETVTSDSLVMKGREDTYSSILPLVLLLDLSNNNLSGHIPSELTALMKLTTLNLSRNHLTGTIPEKIGDMISLETCDFSINKLSGELPLSFSSLNFLSSFNVSYNSLTGRVPSSTQLQSFDESSFFGNQLCGAPLADRCIEVKVPEKKVDGSKWTAEKRDNSESDGLYRSTSSEKETKLQETQTLESGTYGEDDLLIITSD</sequence>
<name>A0A2U1MW88_ARTAN</name>
<keyword evidence="9" id="KW-0472">Membrane</keyword>
<dbReference type="Proteomes" id="UP000245207">
    <property type="component" value="Unassembled WGS sequence"/>
</dbReference>
<feature type="region of interest" description="Disordered" evidence="11">
    <location>
        <begin position="946"/>
        <end position="988"/>
    </location>
</feature>
<dbReference type="Pfam" id="PF23598">
    <property type="entry name" value="LRR_14"/>
    <property type="match status" value="1"/>
</dbReference>
<evidence type="ECO:0000256" key="4">
    <source>
        <dbReference type="ARBA" id="ARBA00022614"/>
    </source>
</evidence>
<evidence type="ECO:0000256" key="9">
    <source>
        <dbReference type="ARBA" id="ARBA00023136"/>
    </source>
</evidence>
<feature type="domain" description="Disease resistance R13L4/SHOC-2-like LRR" evidence="14">
    <location>
        <begin position="348"/>
        <end position="525"/>
    </location>
</feature>
<dbReference type="SMART" id="SM00369">
    <property type="entry name" value="LRR_TYP"/>
    <property type="match status" value="10"/>
</dbReference>
<dbReference type="SUPFAM" id="SSF52047">
    <property type="entry name" value="RNI-like"/>
    <property type="match status" value="1"/>
</dbReference>
<comment type="caution">
    <text evidence="15">The sequence shown here is derived from an EMBL/GenBank/DDBJ whole genome shotgun (WGS) entry which is preliminary data.</text>
</comment>
<keyword evidence="8" id="KW-1133">Transmembrane helix</keyword>
<dbReference type="Pfam" id="PF00560">
    <property type="entry name" value="LRR_1"/>
    <property type="match status" value="5"/>
</dbReference>
<dbReference type="PANTHER" id="PTHR48063:SF99">
    <property type="entry name" value="LEUCINE-RICH REPEAT-CONTAINING, PLANT-TYPE, LEUCINE-RICH REPEAT DOMAIN SUPERFAMILY"/>
    <property type="match status" value="1"/>
</dbReference>
<keyword evidence="7" id="KW-0677">Repeat</keyword>
<dbReference type="AlphaFoldDB" id="A0A2U1MW88"/>
<evidence type="ECO:0000256" key="12">
    <source>
        <dbReference type="SAM" id="SignalP"/>
    </source>
</evidence>
<dbReference type="FunFam" id="3.80.10.10:FF:000095">
    <property type="entry name" value="LRR receptor-like serine/threonine-protein kinase GSO1"/>
    <property type="match status" value="2"/>
</dbReference>
<keyword evidence="16" id="KW-1185">Reference proteome</keyword>
<keyword evidence="5" id="KW-0812">Transmembrane</keyword>
<dbReference type="SMART" id="SM00364">
    <property type="entry name" value="LRR_BAC"/>
    <property type="match status" value="6"/>
</dbReference>
<evidence type="ECO:0000256" key="10">
    <source>
        <dbReference type="ARBA" id="ARBA00023180"/>
    </source>
</evidence>
<accession>A0A2U1MW88</accession>
<evidence type="ECO:0000256" key="8">
    <source>
        <dbReference type="ARBA" id="ARBA00022989"/>
    </source>
</evidence>
<evidence type="ECO:0000256" key="11">
    <source>
        <dbReference type="SAM" id="MobiDB-lite"/>
    </source>
</evidence>
<comment type="similarity">
    <text evidence="2">Belongs to the RLP family.</text>
</comment>
<evidence type="ECO:0000256" key="2">
    <source>
        <dbReference type="ARBA" id="ARBA00009592"/>
    </source>
</evidence>
<dbReference type="InterPro" id="IPR032675">
    <property type="entry name" value="LRR_dom_sf"/>
</dbReference>
<evidence type="ECO:0000256" key="6">
    <source>
        <dbReference type="ARBA" id="ARBA00022729"/>
    </source>
</evidence>
<reference evidence="15 16" key="1">
    <citation type="journal article" date="2018" name="Mol. Plant">
        <title>The genome of Artemisia annua provides insight into the evolution of Asteraceae family and artemisinin biosynthesis.</title>
        <authorList>
            <person name="Shen Q."/>
            <person name="Zhang L."/>
            <person name="Liao Z."/>
            <person name="Wang S."/>
            <person name="Yan T."/>
            <person name="Shi P."/>
            <person name="Liu M."/>
            <person name="Fu X."/>
            <person name="Pan Q."/>
            <person name="Wang Y."/>
            <person name="Lv Z."/>
            <person name="Lu X."/>
            <person name="Zhang F."/>
            <person name="Jiang W."/>
            <person name="Ma Y."/>
            <person name="Chen M."/>
            <person name="Hao X."/>
            <person name="Li L."/>
            <person name="Tang Y."/>
            <person name="Lv G."/>
            <person name="Zhou Y."/>
            <person name="Sun X."/>
            <person name="Brodelius P.E."/>
            <person name="Rose J.K.C."/>
            <person name="Tang K."/>
        </authorList>
    </citation>
    <scope>NUCLEOTIDE SEQUENCE [LARGE SCALE GENOMIC DNA]</scope>
    <source>
        <strain evidence="16">cv. Huhao1</strain>
        <tissue evidence="15">Leaf</tissue>
    </source>
</reference>
<keyword evidence="4" id="KW-0433">Leucine-rich repeat</keyword>
<dbReference type="OrthoDB" id="1535479at2759"/>
<proteinExistence type="inferred from homology"/>
<evidence type="ECO:0000259" key="14">
    <source>
        <dbReference type="Pfam" id="PF23598"/>
    </source>
</evidence>
<evidence type="ECO:0000313" key="15">
    <source>
        <dbReference type="EMBL" id="PWA65522.1"/>
    </source>
</evidence>
<evidence type="ECO:0000256" key="5">
    <source>
        <dbReference type="ARBA" id="ARBA00022692"/>
    </source>
</evidence>
<dbReference type="InterPro" id="IPR046956">
    <property type="entry name" value="RLP23-like"/>
</dbReference>
<dbReference type="GO" id="GO:0051707">
    <property type="term" value="P:response to other organism"/>
    <property type="evidence" value="ECO:0007669"/>
    <property type="project" value="UniProtKB-ARBA"/>
</dbReference>
<keyword evidence="3" id="KW-1003">Cell membrane</keyword>
<dbReference type="InterPro" id="IPR055414">
    <property type="entry name" value="LRR_R13L4/SHOC2-like"/>
</dbReference>
<feature type="signal peptide" evidence="12">
    <location>
        <begin position="1"/>
        <end position="28"/>
    </location>
</feature>
<keyword evidence="10" id="KW-0325">Glycoprotein</keyword>
<dbReference type="Pfam" id="PF08263">
    <property type="entry name" value="LRRNT_2"/>
    <property type="match status" value="1"/>
</dbReference>
<dbReference type="PROSITE" id="PS51450">
    <property type="entry name" value="LRR"/>
    <property type="match status" value="1"/>
</dbReference>
<dbReference type="InterPro" id="IPR013210">
    <property type="entry name" value="LRR_N_plant-typ"/>
</dbReference>
<evidence type="ECO:0000256" key="3">
    <source>
        <dbReference type="ARBA" id="ARBA00022475"/>
    </source>
</evidence>
<evidence type="ECO:0000259" key="13">
    <source>
        <dbReference type="Pfam" id="PF08263"/>
    </source>
</evidence>
<dbReference type="Gene3D" id="3.80.10.10">
    <property type="entry name" value="Ribonuclease Inhibitor"/>
    <property type="match status" value="4"/>
</dbReference>
<protein>
    <submittedName>
        <fullName evidence="15">Leucine-rich repeat protein</fullName>
    </submittedName>
</protein>
<dbReference type="InterPro" id="IPR001611">
    <property type="entry name" value="Leu-rich_rpt"/>
</dbReference>
<dbReference type="EMBL" id="PKPP01004205">
    <property type="protein sequence ID" value="PWA65522.1"/>
    <property type="molecule type" value="Genomic_DNA"/>
</dbReference>
<dbReference type="GO" id="GO:0005886">
    <property type="term" value="C:plasma membrane"/>
    <property type="evidence" value="ECO:0007669"/>
    <property type="project" value="UniProtKB-SubCell"/>
</dbReference>
<evidence type="ECO:0000313" key="16">
    <source>
        <dbReference type="Proteomes" id="UP000245207"/>
    </source>
</evidence>
<dbReference type="InterPro" id="IPR003591">
    <property type="entry name" value="Leu-rich_rpt_typical-subtyp"/>
</dbReference>
<feature type="compositionally biased region" description="Basic and acidic residues" evidence="11">
    <location>
        <begin position="946"/>
        <end position="957"/>
    </location>
</feature>
<feature type="domain" description="Leucine-rich repeat-containing N-terminal plant-type" evidence="13">
    <location>
        <begin position="42"/>
        <end position="78"/>
    </location>
</feature>
<dbReference type="PANTHER" id="PTHR48063">
    <property type="entry name" value="LRR RECEPTOR-LIKE KINASE"/>
    <property type="match status" value="1"/>
</dbReference>